<dbReference type="AlphaFoldDB" id="A0A0E9UDT3"/>
<sequence>MYSAHKCFPEYNSPCNNTFCILGKMEWKMEDKSNSKN</sequence>
<accession>A0A0E9UDT3</accession>
<proteinExistence type="predicted"/>
<dbReference type="EMBL" id="GBXM01045207">
    <property type="protein sequence ID" value="JAH63370.1"/>
    <property type="molecule type" value="Transcribed_RNA"/>
</dbReference>
<evidence type="ECO:0000313" key="1">
    <source>
        <dbReference type="EMBL" id="JAH63370.1"/>
    </source>
</evidence>
<protein>
    <submittedName>
        <fullName evidence="1">Uncharacterized protein</fullName>
    </submittedName>
</protein>
<reference evidence="1" key="1">
    <citation type="submission" date="2014-11" db="EMBL/GenBank/DDBJ databases">
        <authorList>
            <person name="Amaro Gonzalez C."/>
        </authorList>
    </citation>
    <scope>NUCLEOTIDE SEQUENCE</scope>
</reference>
<name>A0A0E9UDT3_ANGAN</name>
<organism evidence="1">
    <name type="scientific">Anguilla anguilla</name>
    <name type="common">European freshwater eel</name>
    <name type="synonym">Muraena anguilla</name>
    <dbReference type="NCBI Taxonomy" id="7936"/>
    <lineage>
        <taxon>Eukaryota</taxon>
        <taxon>Metazoa</taxon>
        <taxon>Chordata</taxon>
        <taxon>Craniata</taxon>
        <taxon>Vertebrata</taxon>
        <taxon>Euteleostomi</taxon>
        <taxon>Actinopterygii</taxon>
        <taxon>Neopterygii</taxon>
        <taxon>Teleostei</taxon>
        <taxon>Anguilliformes</taxon>
        <taxon>Anguillidae</taxon>
        <taxon>Anguilla</taxon>
    </lineage>
</organism>
<reference evidence="1" key="2">
    <citation type="journal article" date="2015" name="Fish Shellfish Immunol.">
        <title>Early steps in the European eel (Anguilla anguilla)-Vibrio vulnificus interaction in the gills: Role of the RtxA13 toxin.</title>
        <authorList>
            <person name="Callol A."/>
            <person name="Pajuelo D."/>
            <person name="Ebbesson L."/>
            <person name="Teles M."/>
            <person name="MacKenzie S."/>
            <person name="Amaro C."/>
        </authorList>
    </citation>
    <scope>NUCLEOTIDE SEQUENCE</scope>
</reference>